<evidence type="ECO:0000256" key="5">
    <source>
        <dbReference type="ARBA" id="ARBA00023098"/>
    </source>
</evidence>
<dbReference type="RefSeq" id="WP_171242024.1">
    <property type="nucleotide sequence ID" value="NZ_JABEPQ010000001.1"/>
</dbReference>
<dbReference type="GO" id="GO:0005506">
    <property type="term" value="F:iron ion binding"/>
    <property type="evidence" value="ECO:0007669"/>
    <property type="project" value="InterPro"/>
</dbReference>
<organism evidence="9 10">
    <name type="scientific">Knoellia koreensis</name>
    <dbReference type="NCBI Taxonomy" id="2730921"/>
    <lineage>
        <taxon>Bacteria</taxon>
        <taxon>Bacillati</taxon>
        <taxon>Actinomycetota</taxon>
        <taxon>Actinomycetes</taxon>
        <taxon>Micrococcales</taxon>
        <taxon>Intrasporangiaceae</taxon>
        <taxon>Knoellia</taxon>
    </lineage>
</organism>
<keyword evidence="4" id="KW-0560">Oxidoreductase</keyword>
<evidence type="ECO:0000256" key="2">
    <source>
        <dbReference type="ARBA" id="ARBA00022692"/>
    </source>
</evidence>
<dbReference type="GO" id="GO:0012505">
    <property type="term" value="C:endomembrane system"/>
    <property type="evidence" value="ECO:0007669"/>
    <property type="project" value="UniProtKB-SubCell"/>
</dbReference>
<dbReference type="GO" id="GO:0016020">
    <property type="term" value="C:membrane"/>
    <property type="evidence" value="ECO:0007669"/>
    <property type="project" value="GOC"/>
</dbReference>
<proteinExistence type="predicted"/>
<comment type="caution">
    <text evidence="9">The sequence shown here is derived from an EMBL/GenBank/DDBJ whole genome shotgun (WGS) entry which is preliminary data.</text>
</comment>
<evidence type="ECO:0000256" key="6">
    <source>
        <dbReference type="ARBA" id="ARBA00023136"/>
    </source>
</evidence>
<feature type="domain" description="Fatty acid hydroxylase" evidence="8">
    <location>
        <begin position="94"/>
        <end position="227"/>
    </location>
</feature>
<evidence type="ECO:0000256" key="4">
    <source>
        <dbReference type="ARBA" id="ARBA00023002"/>
    </source>
</evidence>
<feature type="transmembrane region" description="Helical" evidence="7">
    <location>
        <begin position="54"/>
        <end position="79"/>
    </location>
</feature>
<evidence type="ECO:0000256" key="7">
    <source>
        <dbReference type="SAM" id="Phobius"/>
    </source>
</evidence>
<keyword evidence="2 7" id="KW-0812">Transmembrane</keyword>
<dbReference type="GO" id="GO:0050479">
    <property type="term" value="F:glyceryl-ether monooxygenase activity"/>
    <property type="evidence" value="ECO:0007669"/>
    <property type="project" value="TreeGrafter"/>
</dbReference>
<dbReference type="PANTHER" id="PTHR21624">
    <property type="entry name" value="STEROL DESATURASE-RELATED PROTEIN"/>
    <property type="match status" value="1"/>
</dbReference>
<accession>A0A849HFD0</accession>
<comment type="subcellular location">
    <subcellularLocation>
        <location evidence="1">Endomembrane system</location>
        <topology evidence="1">Multi-pass membrane protein</topology>
    </subcellularLocation>
</comment>
<dbReference type="InterPro" id="IPR051689">
    <property type="entry name" value="Sterol_desaturase/TMEM195"/>
</dbReference>
<keyword evidence="3 7" id="KW-1133">Transmembrane helix</keyword>
<evidence type="ECO:0000259" key="8">
    <source>
        <dbReference type="Pfam" id="PF04116"/>
    </source>
</evidence>
<keyword evidence="10" id="KW-1185">Reference proteome</keyword>
<reference evidence="9 10" key="1">
    <citation type="submission" date="2020-04" db="EMBL/GenBank/DDBJ databases">
        <title>Knoellia sp. isolate from air conditioner.</title>
        <authorList>
            <person name="Chea S."/>
            <person name="Kim D.-U."/>
        </authorList>
    </citation>
    <scope>NUCLEOTIDE SEQUENCE [LARGE SCALE GENOMIC DNA]</scope>
    <source>
        <strain evidence="9 10">DB2414S</strain>
    </source>
</reference>
<protein>
    <submittedName>
        <fullName evidence="9">Sterol desaturase family protein</fullName>
    </submittedName>
</protein>
<name>A0A849HFD0_9MICO</name>
<feature type="transmembrane region" description="Helical" evidence="7">
    <location>
        <begin position="91"/>
        <end position="108"/>
    </location>
</feature>
<keyword evidence="5" id="KW-0443">Lipid metabolism</keyword>
<feature type="transmembrane region" description="Helical" evidence="7">
    <location>
        <begin position="147"/>
        <end position="173"/>
    </location>
</feature>
<dbReference type="AlphaFoldDB" id="A0A849HFD0"/>
<dbReference type="GO" id="GO:0006643">
    <property type="term" value="P:membrane lipid metabolic process"/>
    <property type="evidence" value="ECO:0007669"/>
    <property type="project" value="TreeGrafter"/>
</dbReference>
<dbReference type="InterPro" id="IPR006694">
    <property type="entry name" value="Fatty_acid_hydroxylase"/>
</dbReference>
<dbReference type="GO" id="GO:0008610">
    <property type="term" value="P:lipid biosynthetic process"/>
    <property type="evidence" value="ECO:0007669"/>
    <property type="project" value="InterPro"/>
</dbReference>
<evidence type="ECO:0000256" key="3">
    <source>
        <dbReference type="ARBA" id="ARBA00022989"/>
    </source>
</evidence>
<evidence type="ECO:0000313" key="9">
    <source>
        <dbReference type="EMBL" id="NNM44931.1"/>
    </source>
</evidence>
<gene>
    <name evidence="9" type="ORF">HJG52_02795</name>
</gene>
<dbReference type="EMBL" id="JABEPQ010000001">
    <property type="protein sequence ID" value="NNM44931.1"/>
    <property type="molecule type" value="Genomic_DNA"/>
</dbReference>
<dbReference type="Proteomes" id="UP000588586">
    <property type="component" value="Unassembled WGS sequence"/>
</dbReference>
<feature type="transmembrane region" description="Helical" evidence="7">
    <location>
        <begin position="12"/>
        <end position="33"/>
    </location>
</feature>
<dbReference type="Pfam" id="PF04116">
    <property type="entry name" value="FA_hydroxylase"/>
    <property type="match status" value="1"/>
</dbReference>
<evidence type="ECO:0000256" key="1">
    <source>
        <dbReference type="ARBA" id="ARBA00004127"/>
    </source>
</evidence>
<evidence type="ECO:0000313" key="10">
    <source>
        <dbReference type="Proteomes" id="UP000588586"/>
    </source>
</evidence>
<dbReference type="PANTHER" id="PTHR21624:SF1">
    <property type="entry name" value="ALKYLGLYCEROL MONOOXYGENASE"/>
    <property type="match status" value="1"/>
</dbReference>
<keyword evidence="6 7" id="KW-0472">Membrane</keyword>
<sequence length="286" mass="33373">MVVVDHLLREPTLLAVPFFILFIVIELVALRVLETDDDAPRYAGHTGRDSAASLSMGVGSVVVNLGARALALVLYTALYAVTPLRLDPRQWWTWVVVLLAVDFLWYSYHRSSHRVRVLWAMHQAHHSSEKFNYTTALRQKWNPWGELLFWVPLPLLGVPPWMIFFAFSLNLIYQFWVHTETIPKLWRPFELVFNTPSHHRVHHASDTKYLDRNYGGILIVWDRLFGTFAEEEERPTYGLTHPVTTFNPFRLQYGEFVAMLRQVRSAKGWRERLGYVFAPPGWSPER</sequence>